<evidence type="ECO:0000313" key="1">
    <source>
        <dbReference type="EMBL" id="PRW84048.1"/>
    </source>
</evidence>
<gene>
    <name evidence="1" type="ORF">C7A10_29700</name>
</gene>
<dbReference type="Proteomes" id="UP000239731">
    <property type="component" value="Unassembled WGS sequence"/>
</dbReference>
<proteinExistence type="predicted"/>
<organism evidence="1 2">
    <name type="scientific">Pseudomonas fluorescens</name>
    <dbReference type="NCBI Taxonomy" id="294"/>
    <lineage>
        <taxon>Bacteria</taxon>
        <taxon>Pseudomonadati</taxon>
        <taxon>Pseudomonadota</taxon>
        <taxon>Gammaproteobacteria</taxon>
        <taxon>Pseudomonadales</taxon>
        <taxon>Pseudomonadaceae</taxon>
        <taxon>Pseudomonas</taxon>
    </lineage>
</organism>
<dbReference type="RefSeq" id="WP_106118716.1">
    <property type="nucleotide sequence ID" value="NZ_PVUH01000033.1"/>
</dbReference>
<evidence type="ECO:0000313" key="2">
    <source>
        <dbReference type="Proteomes" id="UP000239731"/>
    </source>
</evidence>
<dbReference type="AlphaFoldDB" id="A0A2T0HLR5"/>
<name>A0A2T0HLR5_PSEFL</name>
<comment type="caution">
    <text evidence="1">The sequence shown here is derived from an EMBL/GenBank/DDBJ whole genome shotgun (WGS) entry which is preliminary data.</text>
</comment>
<protein>
    <submittedName>
        <fullName evidence="1">Uncharacterized protein</fullName>
    </submittedName>
</protein>
<dbReference type="EMBL" id="PVUH01000033">
    <property type="protein sequence ID" value="PRW84048.1"/>
    <property type="molecule type" value="Genomic_DNA"/>
</dbReference>
<accession>A0A2T0HLR5</accession>
<sequence>MTTYQERFTEACKTSRFASHPLIQGPDAGYLAWEVQHPRDGQRVVIDGPFFTEDEARVSADLMRGTFRGARAYEVIYNRVWNYDPRQEQLTIDQAHMSRAVLAIRLGLPAPSTNP</sequence>
<reference evidence="1 2" key="1">
    <citation type="submission" date="2018-03" db="EMBL/GenBank/DDBJ databases">
        <title>Blue discolouration in mozzarella cheese caused by Pseudomonas fluorescens.</title>
        <authorList>
            <person name="Chiesa F."/>
            <person name="Dalmasso A."/>
            <person name="Lomonaco S."/>
        </authorList>
    </citation>
    <scope>NUCLEOTIDE SEQUENCE [LARGE SCALE GENOMIC DNA]</scope>
    <source>
        <strain evidence="1 2">11293</strain>
    </source>
</reference>